<dbReference type="SUPFAM" id="SSF56300">
    <property type="entry name" value="Metallo-dependent phosphatases"/>
    <property type="match status" value="1"/>
</dbReference>
<comment type="similarity">
    <text evidence="4">Belongs to the cyclic nucleotide phosphodiesterase class-III family.</text>
</comment>
<organism evidence="6 7">
    <name type="scientific">Phreatobacter cathodiphilus</name>
    <dbReference type="NCBI Taxonomy" id="1868589"/>
    <lineage>
        <taxon>Bacteria</taxon>
        <taxon>Pseudomonadati</taxon>
        <taxon>Pseudomonadota</taxon>
        <taxon>Alphaproteobacteria</taxon>
        <taxon>Hyphomicrobiales</taxon>
        <taxon>Phreatobacteraceae</taxon>
        <taxon>Phreatobacter</taxon>
    </lineage>
</organism>
<dbReference type="InterPro" id="IPR042281">
    <property type="entry name" value="GpdQ_beta-strand"/>
</dbReference>
<evidence type="ECO:0000313" key="6">
    <source>
        <dbReference type="EMBL" id="AVO44137.1"/>
    </source>
</evidence>
<dbReference type="PANTHER" id="PTHR42988">
    <property type="entry name" value="PHOSPHOHYDROLASE"/>
    <property type="match status" value="1"/>
</dbReference>
<accession>A0A2S0N801</accession>
<reference evidence="6 7" key="1">
    <citation type="submission" date="2018-03" db="EMBL/GenBank/DDBJ databases">
        <title>Genome sequencing of Phreatobacter sp.</title>
        <authorList>
            <person name="Kim S.-J."/>
            <person name="Heo J."/>
            <person name="Kwon S.-W."/>
        </authorList>
    </citation>
    <scope>NUCLEOTIDE SEQUENCE [LARGE SCALE GENOMIC DNA]</scope>
    <source>
        <strain evidence="6 7">S-12</strain>
    </source>
</reference>
<name>A0A2S0N801_9HYPH</name>
<dbReference type="InterPro" id="IPR042283">
    <property type="entry name" value="GpdQ_catalytic"/>
</dbReference>
<dbReference type="PANTHER" id="PTHR42988:SF2">
    <property type="entry name" value="CYCLIC NUCLEOTIDE PHOSPHODIESTERASE CBUA0032-RELATED"/>
    <property type="match status" value="1"/>
</dbReference>
<dbReference type="GO" id="GO:0004112">
    <property type="term" value="F:cyclic-nucleotide phosphodiesterase activity"/>
    <property type="evidence" value="ECO:0007669"/>
    <property type="project" value="InterPro"/>
</dbReference>
<evidence type="ECO:0000256" key="4">
    <source>
        <dbReference type="ARBA" id="ARBA00025742"/>
    </source>
</evidence>
<dbReference type="KEGG" id="phr:C6569_03130"/>
<evidence type="ECO:0000256" key="1">
    <source>
        <dbReference type="ARBA" id="ARBA00022723"/>
    </source>
</evidence>
<evidence type="ECO:0000256" key="2">
    <source>
        <dbReference type="ARBA" id="ARBA00022801"/>
    </source>
</evidence>
<dbReference type="Gene3D" id="3.30.750.180">
    <property type="entry name" value="GpdQ, beta-strand dimerisation domain"/>
    <property type="match status" value="1"/>
</dbReference>
<keyword evidence="1" id="KW-0479">Metal-binding</keyword>
<dbReference type="CDD" id="cd07402">
    <property type="entry name" value="MPP_GpdQ"/>
    <property type="match status" value="1"/>
</dbReference>
<evidence type="ECO:0000313" key="7">
    <source>
        <dbReference type="Proteomes" id="UP000237889"/>
    </source>
</evidence>
<dbReference type="RefSeq" id="WP_106747467.1">
    <property type="nucleotide sequence ID" value="NZ_CP027668.1"/>
</dbReference>
<dbReference type="InterPro" id="IPR029052">
    <property type="entry name" value="Metallo-depent_PP-like"/>
</dbReference>
<keyword evidence="3" id="KW-0408">Iron</keyword>
<dbReference type="InterPro" id="IPR004843">
    <property type="entry name" value="Calcineurin-like_PHP"/>
</dbReference>
<dbReference type="EMBL" id="CP027668">
    <property type="protein sequence ID" value="AVO44137.1"/>
    <property type="molecule type" value="Genomic_DNA"/>
</dbReference>
<dbReference type="OrthoDB" id="651281at2"/>
<keyword evidence="2" id="KW-0378">Hydrolase</keyword>
<dbReference type="AlphaFoldDB" id="A0A2S0N801"/>
<gene>
    <name evidence="6" type="ORF">C6569_03130</name>
</gene>
<dbReference type="Gene3D" id="3.60.21.40">
    <property type="entry name" value="GpdQ, catalytic alpha/beta sandwich domain"/>
    <property type="match status" value="1"/>
</dbReference>
<keyword evidence="7" id="KW-1185">Reference proteome</keyword>
<feature type="domain" description="Calcineurin-like phosphoesterase" evidence="5">
    <location>
        <begin position="1"/>
        <end position="199"/>
    </location>
</feature>
<dbReference type="InterPro" id="IPR050884">
    <property type="entry name" value="CNP_phosphodiesterase-III"/>
</dbReference>
<evidence type="ECO:0000256" key="3">
    <source>
        <dbReference type="ARBA" id="ARBA00023004"/>
    </source>
</evidence>
<dbReference type="Proteomes" id="UP000237889">
    <property type="component" value="Chromosome"/>
</dbReference>
<sequence length="274" mass="30151">MLIAHLTDLHVRPHGLPAYRTAETNMLTERAIDAVLALDPRPDAVLITGDLTDNGLAAEYENLKRMLSRLPMPVWLIPGNHDRRENLKTILADHPGLSDHPHFAQWATDLGPVRLIGLDTVVPGSGAGRLCAERLAWLEERLAEAPGKPTIVAMHHPAFVCGIHHMDRISLIEGTAEFEAVIRRHPQVVRVLAGHHHRPIQAMFAGTLAMVAPSVAHQVVLDLNDRPPAHFNFEPAAFHLHLWTEGAGLVSHTAYVEKAPGPFPFLRDPDYPGA</sequence>
<dbReference type="GO" id="GO:0046872">
    <property type="term" value="F:metal ion binding"/>
    <property type="evidence" value="ECO:0007669"/>
    <property type="project" value="UniProtKB-KW"/>
</dbReference>
<dbReference type="Pfam" id="PF00149">
    <property type="entry name" value="Metallophos"/>
    <property type="match status" value="1"/>
</dbReference>
<protein>
    <submittedName>
        <fullName evidence="6">Phosphodiesterase</fullName>
    </submittedName>
</protein>
<evidence type="ECO:0000259" key="5">
    <source>
        <dbReference type="Pfam" id="PF00149"/>
    </source>
</evidence>
<dbReference type="InterPro" id="IPR026575">
    <property type="entry name" value="GpdQ/CpdA-like"/>
</dbReference>
<proteinExistence type="inferred from homology"/>